<dbReference type="Proteomes" id="UP001304419">
    <property type="component" value="Chromosome 2"/>
</dbReference>
<dbReference type="PANTHER" id="PTHR46847">
    <property type="entry name" value="D-ALLOSE-BINDING PERIPLASMIC PROTEIN-RELATED"/>
    <property type="match status" value="1"/>
</dbReference>
<name>A0A8I2KMU4_9GAMM</name>
<dbReference type="GO" id="GO:0030246">
    <property type="term" value="F:carbohydrate binding"/>
    <property type="evidence" value="ECO:0007669"/>
    <property type="project" value="UniProtKB-ARBA"/>
</dbReference>
<dbReference type="GO" id="GO:0030313">
    <property type="term" value="C:cell envelope"/>
    <property type="evidence" value="ECO:0007669"/>
    <property type="project" value="UniProtKB-SubCell"/>
</dbReference>
<reference evidence="5" key="1">
    <citation type="submission" date="2019-10" db="EMBL/GenBank/DDBJ databases">
        <authorList>
            <person name="Paulsen S."/>
        </authorList>
    </citation>
    <scope>NUCLEOTIDE SEQUENCE</scope>
    <source>
        <strain evidence="5">LMG 19692</strain>
    </source>
</reference>
<comment type="similarity">
    <text evidence="2">Belongs to the bacterial solute-binding protein 2 family.</text>
</comment>
<feature type="domain" description="Periplasmic binding protein" evidence="4">
    <location>
        <begin position="28"/>
        <end position="282"/>
    </location>
</feature>
<dbReference type="EMBL" id="CP137579">
    <property type="protein sequence ID" value="WOX31353.1"/>
    <property type="molecule type" value="Genomic_DNA"/>
</dbReference>
<organism evidence="5 7">
    <name type="scientific">Pseudoalteromonas maricaloris</name>
    <dbReference type="NCBI Taxonomy" id="184924"/>
    <lineage>
        <taxon>Bacteria</taxon>
        <taxon>Pseudomonadati</taxon>
        <taxon>Pseudomonadota</taxon>
        <taxon>Gammaproteobacteria</taxon>
        <taxon>Alteromonadales</taxon>
        <taxon>Pseudoalteromonadaceae</taxon>
        <taxon>Pseudoalteromonas</taxon>
    </lineage>
</organism>
<evidence type="ECO:0000259" key="4">
    <source>
        <dbReference type="Pfam" id="PF13407"/>
    </source>
</evidence>
<evidence type="ECO:0000256" key="2">
    <source>
        <dbReference type="ARBA" id="ARBA00007639"/>
    </source>
</evidence>
<reference evidence="6 8" key="2">
    <citation type="submission" date="2023-10" db="EMBL/GenBank/DDBJ databases">
        <title>To unveil natural product biosynthetic capacity in Pseudoalteromonas.</title>
        <authorList>
            <person name="Wang J."/>
        </authorList>
    </citation>
    <scope>NUCLEOTIDE SEQUENCE [LARGE SCALE GENOMIC DNA]</scope>
    <source>
        <strain evidence="6 8">DSM 15914</strain>
    </source>
</reference>
<evidence type="ECO:0000313" key="8">
    <source>
        <dbReference type="Proteomes" id="UP001304419"/>
    </source>
</evidence>
<evidence type="ECO:0000256" key="3">
    <source>
        <dbReference type="ARBA" id="ARBA00022729"/>
    </source>
</evidence>
<keyword evidence="3" id="KW-0732">Signal</keyword>
<dbReference type="RefSeq" id="WP_193522275.1">
    <property type="nucleotide sequence ID" value="NZ_CBCSDF010000001.1"/>
</dbReference>
<dbReference type="InterPro" id="IPR025997">
    <property type="entry name" value="SBP_2_dom"/>
</dbReference>
<gene>
    <name evidence="5" type="ORF">F9Y85_17735</name>
    <name evidence="6" type="ORF">R5H13_20660</name>
</gene>
<protein>
    <submittedName>
        <fullName evidence="6">ABC transporter substrate-binding protein</fullName>
    </submittedName>
    <submittedName>
        <fullName evidence="5">Substrate-binding domain-containing protein</fullName>
    </submittedName>
</protein>
<comment type="subcellular location">
    <subcellularLocation>
        <location evidence="1">Cell envelope</location>
    </subcellularLocation>
</comment>
<evidence type="ECO:0000256" key="1">
    <source>
        <dbReference type="ARBA" id="ARBA00004196"/>
    </source>
</evidence>
<accession>A0A8I2KMU4</accession>
<dbReference type="SUPFAM" id="SSF53822">
    <property type="entry name" value="Periplasmic binding protein-like I"/>
    <property type="match status" value="1"/>
</dbReference>
<dbReference type="GO" id="GO:0055085">
    <property type="term" value="P:transmembrane transport"/>
    <property type="evidence" value="ECO:0007669"/>
    <property type="project" value="UniProtKB-ARBA"/>
</dbReference>
<evidence type="ECO:0000313" key="7">
    <source>
        <dbReference type="Proteomes" id="UP000646877"/>
    </source>
</evidence>
<keyword evidence="8" id="KW-1185">Reference proteome</keyword>
<dbReference type="EMBL" id="WEIA01000012">
    <property type="protein sequence ID" value="NLR23119.1"/>
    <property type="molecule type" value="Genomic_DNA"/>
</dbReference>
<dbReference type="PANTHER" id="PTHR46847:SF2">
    <property type="entry name" value="ABC TRANSPORTER SUGAR-BINDING PROTEIN"/>
    <property type="match status" value="1"/>
</dbReference>
<sequence length="357" mass="40731">MIKKVLIGLVLWMVCFSVNAKQSLNILFVNPSVPGEPFWQRVQGITEAAADQFDIRLDVIYGEGNRIIQLAELKKYLSYRATPDYVILINYPGGAEESLKLLEKYGINHITLEETISGPERLAIGNPKEHYKYWLGEVHHDNDQAGYDLAKKLYQQAKTNGHETIYPIAINGHYGTESDIRSNGAKRFFDEVGVVVQQTVYAGWSKEQTLDKTKKLLHRYPKTNLIWCASDLMAMGAITAAASSTSQIVFGGFDWLSDTFELIEHNEMHASVGGHFMMGAWALISVYDHYYGHPFWKDNTELAFDLSVITKENLADYYWIKSAKNWQSIDYKAMSLRGKPKEQYHFSPELLRKSLQK</sequence>
<dbReference type="AlphaFoldDB" id="A0A8I2KMU4"/>
<dbReference type="Gene3D" id="3.40.50.2300">
    <property type="match status" value="2"/>
</dbReference>
<dbReference type="Pfam" id="PF13407">
    <property type="entry name" value="Peripla_BP_4"/>
    <property type="match status" value="1"/>
</dbReference>
<evidence type="ECO:0000313" key="5">
    <source>
        <dbReference type="EMBL" id="NLR23119.1"/>
    </source>
</evidence>
<dbReference type="CDD" id="cd06324">
    <property type="entry name" value="PBP1_ABC_sugar_binding-like"/>
    <property type="match status" value="1"/>
</dbReference>
<proteinExistence type="inferred from homology"/>
<dbReference type="Proteomes" id="UP000646877">
    <property type="component" value="Unassembled WGS sequence"/>
</dbReference>
<evidence type="ECO:0000313" key="6">
    <source>
        <dbReference type="EMBL" id="WOX31353.1"/>
    </source>
</evidence>
<dbReference type="InterPro" id="IPR028082">
    <property type="entry name" value="Peripla_BP_I"/>
</dbReference>